<evidence type="ECO:0000313" key="2">
    <source>
        <dbReference type="Proteomes" id="UP000054997"/>
    </source>
</evidence>
<name>A0A0W0VSA7_9GAMM</name>
<gene>
    <name evidence="1" type="ORF">Llon_0286</name>
</gene>
<accession>A0A0W0VSA7</accession>
<keyword evidence="2" id="KW-1185">Reference proteome</keyword>
<evidence type="ECO:0000313" key="1">
    <source>
        <dbReference type="EMBL" id="KTD23052.1"/>
    </source>
</evidence>
<comment type="caution">
    <text evidence="1">The sequence shown here is derived from an EMBL/GenBank/DDBJ whole genome shotgun (WGS) entry which is preliminary data.</text>
</comment>
<protein>
    <submittedName>
        <fullName evidence="1">Uncharacterized protein</fullName>
    </submittedName>
</protein>
<dbReference type="Proteomes" id="UP000054997">
    <property type="component" value="Unassembled WGS sequence"/>
</dbReference>
<dbReference type="RefSeq" id="WP_058528302.1">
    <property type="nucleotide sequence ID" value="NZ_CAAAHZ010000012.1"/>
</dbReference>
<dbReference type="PATRIC" id="fig|45068.5.peg.302"/>
<organism evidence="1 2">
    <name type="scientific">Legionella londiniensis</name>
    <dbReference type="NCBI Taxonomy" id="45068"/>
    <lineage>
        <taxon>Bacteria</taxon>
        <taxon>Pseudomonadati</taxon>
        <taxon>Pseudomonadota</taxon>
        <taxon>Gammaproteobacteria</taxon>
        <taxon>Legionellales</taxon>
        <taxon>Legionellaceae</taxon>
        <taxon>Legionella</taxon>
    </lineage>
</organism>
<dbReference type="AlphaFoldDB" id="A0A0W0VSA7"/>
<dbReference type="OrthoDB" id="5638349at2"/>
<sequence length="105" mass="12443">MKYIAHAFIIGLMCVSAVVFAERMVIHGKPVKLEVHEGFYTFPEEYKNKKNYHFVILAGIERVCFLTEKPSLSALDMISIIIEHHGLQLQWFCYRYDPYYFEIDF</sequence>
<dbReference type="STRING" id="45068.Llon_0286"/>
<proteinExistence type="predicted"/>
<dbReference type="EMBL" id="LNYK01000002">
    <property type="protein sequence ID" value="KTD23052.1"/>
    <property type="molecule type" value="Genomic_DNA"/>
</dbReference>
<reference evidence="1 2" key="1">
    <citation type="submission" date="2015-11" db="EMBL/GenBank/DDBJ databases">
        <title>Genomic analysis of 38 Legionella species identifies large and diverse effector repertoires.</title>
        <authorList>
            <person name="Burstein D."/>
            <person name="Amaro F."/>
            <person name="Zusman T."/>
            <person name="Lifshitz Z."/>
            <person name="Cohen O."/>
            <person name="Gilbert J.A."/>
            <person name="Pupko T."/>
            <person name="Shuman H.A."/>
            <person name="Segal G."/>
        </authorList>
    </citation>
    <scope>NUCLEOTIDE SEQUENCE [LARGE SCALE GENOMIC DNA]</scope>
    <source>
        <strain evidence="1 2">ATCC 49505</strain>
    </source>
</reference>